<comment type="similarity">
    <text evidence="1">Belongs to the ABC transporter superfamily.</text>
</comment>
<evidence type="ECO:0000313" key="7">
    <source>
        <dbReference type="Proteomes" id="UP000640786"/>
    </source>
</evidence>
<sequence>MLYLQATNLVKKYGNRDVVKDINMNISQNEILGVIGPNGAGKTTCIELLIGLKEEDGGTIQYFMEDFKNNFGVQLQSISFFPRLSVSENLRLFGAFYKKNVNKYEMKEILSKCNLTQSANMEASKLSGGQQKRLAIAITLIHDPKLIFLDEPTAALDPLSKKELHSLIRQVNKEGRTVVFTSHDMEEVNYLANRIIFINKGRIICEGDPKLLIEEHNVANLESLYIKLISEEVSEC</sequence>
<evidence type="ECO:0000256" key="3">
    <source>
        <dbReference type="ARBA" id="ARBA00022741"/>
    </source>
</evidence>
<keyword evidence="7" id="KW-1185">Reference proteome</keyword>
<keyword evidence="4 6" id="KW-0067">ATP-binding</keyword>
<evidence type="ECO:0000313" key="6">
    <source>
        <dbReference type="EMBL" id="MBD7944526.1"/>
    </source>
</evidence>
<comment type="caution">
    <text evidence="6">The sequence shown here is derived from an EMBL/GenBank/DDBJ whole genome shotgun (WGS) entry which is preliminary data.</text>
</comment>
<dbReference type="PROSITE" id="PS00211">
    <property type="entry name" value="ABC_TRANSPORTER_1"/>
    <property type="match status" value="1"/>
</dbReference>
<dbReference type="CDD" id="cd03230">
    <property type="entry name" value="ABC_DR_subfamily_A"/>
    <property type="match status" value="1"/>
</dbReference>
<dbReference type="InterPro" id="IPR017871">
    <property type="entry name" value="ABC_transporter-like_CS"/>
</dbReference>
<evidence type="ECO:0000256" key="2">
    <source>
        <dbReference type="ARBA" id="ARBA00022448"/>
    </source>
</evidence>
<protein>
    <submittedName>
        <fullName evidence="6">ABC transporter ATP-binding protein</fullName>
    </submittedName>
</protein>
<keyword evidence="2" id="KW-0813">Transport</keyword>
<dbReference type="InterPro" id="IPR003439">
    <property type="entry name" value="ABC_transporter-like_ATP-bd"/>
</dbReference>
<dbReference type="PANTHER" id="PTHR42711">
    <property type="entry name" value="ABC TRANSPORTER ATP-BINDING PROTEIN"/>
    <property type="match status" value="1"/>
</dbReference>
<organism evidence="6 7">
    <name type="scientific">Psychrobacillus faecigallinarum</name>
    <dbReference type="NCBI Taxonomy" id="2762235"/>
    <lineage>
        <taxon>Bacteria</taxon>
        <taxon>Bacillati</taxon>
        <taxon>Bacillota</taxon>
        <taxon>Bacilli</taxon>
        <taxon>Bacillales</taxon>
        <taxon>Bacillaceae</taxon>
        <taxon>Psychrobacillus</taxon>
    </lineage>
</organism>
<accession>A0ABR8R9V2</accession>
<dbReference type="InterPro" id="IPR050763">
    <property type="entry name" value="ABC_transporter_ATP-binding"/>
</dbReference>
<dbReference type="SUPFAM" id="SSF52540">
    <property type="entry name" value="P-loop containing nucleoside triphosphate hydrolases"/>
    <property type="match status" value="1"/>
</dbReference>
<evidence type="ECO:0000259" key="5">
    <source>
        <dbReference type="PROSITE" id="PS50893"/>
    </source>
</evidence>
<dbReference type="Pfam" id="PF00005">
    <property type="entry name" value="ABC_tran"/>
    <property type="match status" value="1"/>
</dbReference>
<dbReference type="EMBL" id="JACSQO010000004">
    <property type="protein sequence ID" value="MBD7944526.1"/>
    <property type="molecule type" value="Genomic_DNA"/>
</dbReference>
<dbReference type="GO" id="GO:0005524">
    <property type="term" value="F:ATP binding"/>
    <property type="evidence" value="ECO:0007669"/>
    <property type="project" value="UniProtKB-KW"/>
</dbReference>
<name>A0ABR8R9V2_9BACI</name>
<dbReference type="RefSeq" id="WP_191697134.1">
    <property type="nucleotide sequence ID" value="NZ_JACSQO010000004.1"/>
</dbReference>
<evidence type="ECO:0000256" key="1">
    <source>
        <dbReference type="ARBA" id="ARBA00005417"/>
    </source>
</evidence>
<dbReference type="Gene3D" id="3.40.50.300">
    <property type="entry name" value="P-loop containing nucleotide triphosphate hydrolases"/>
    <property type="match status" value="1"/>
</dbReference>
<gene>
    <name evidence="6" type="ORF">H9650_10400</name>
</gene>
<feature type="domain" description="ABC transporter" evidence="5">
    <location>
        <begin position="4"/>
        <end position="225"/>
    </location>
</feature>
<dbReference type="PROSITE" id="PS50893">
    <property type="entry name" value="ABC_TRANSPORTER_2"/>
    <property type="match status" value="1"/>
</dbReference>
<dbReference type="PANTHER" id="PTHR42711:SF5">
    <property type="entry name" value="ABC TRANSPORTER ATP-BINDING PROTEIN NATA"/>
    <property type="match status" value="1"/>
</dbReference>
<evidence type="ECO:0000256" key="4">
    <source>
        <dbReference type="ARBA" id="ARBA00022840"/>
    </source>
</evidence>
<keyword evidence="3" id="KW-0547">Nucleotide-binding</keyword>
<dbReference type="SMART" id="SM00382">
    <property type="entry name" value="AAA"/>
    <property type="match status" value="1"/>
</dbReference>
<proteinExistence type="inferred from homology"/>
<dbReference type="Proteomes" id="UP000640786">
    <property type="component" value="Unassembled WGS sequence"/>
</dbReference>
<dbReference type="InterPro" id="IPR003593">
    <property type="entry name" value="AAA+_ATPase"/>
</dbReference>
<dbReference type="InterPro" id="IPR027417">
    <property type="entry name" value="P-loop_NTPase"/>
</dbReference>
<reference evidence="6 7" key="1">
    <citation type="submission" date="2020-08" db="EMBL/GenBank/DDBJ databases">
        <title>A Genomic Blueprint of the Chicken Gut Microbiome.</title>
        <authorList>
            <person name="Gilroy R."/>
            <person name="Ravi A."/>
            <person name="Getino M."/>
            <person name="Pursley I."/>
            <person name="Horton D.L."/>
            <person name="Alikhan N.-F."/>
            <person name="Baker D."/>
            <person name="Gharbi K."/>
            <person name="Hall N."/>
            <person name="Watson M."/>
            <person name="Adriaenssens E.M."/>
            <person name="Foster-Nyarko E."/>
            <person name="Jarju S."/>
            <person name="Secka A."/>
            <person name="Antonio M."/>
            <person name="Oren A."/>
            <person name="Chaudhuri R."/>
            <person name="La Ragione R.M."/>
            <person name="Hildebrand F."/>
            <person name="Pallen M.J."/>
        </authorList>
    </citation>
    <scope>NUCLEOTIDE SEQUENCE [LARGE SCALE GENOMIC DNA]</scope>
    <source>
        <strain evidence="6 7">Sa2BUA9</strain>
    </source>
</reference>